<reference evidence="16 17" key="1">
    <citation type="submission" date="2016-04" db="EMBL/GenBank/DDBJ databases">
        <title>A degradative enzymes factory behind the ericoid mycorrhizal symbiosis.</title>
        <authorList>
            <consortium name="DOE Joint Genome Institute"/>
            <person name="Martino E."/>
            <person name="Morin E."/>
            <person name="Grelet G."/>
            <person name="Kuo A."/>
            <person name="Kohler A."/>
            <person name="Daghino S."/>
            <person name="Barry K."/>
            <person name="Choi C."/>
            <person name="Cichocki N."/>
            <person name="Clum A."/>
            <person name="Copeland A."/>
            <person name="Hainaut M."/>
            <person name="Haridas S."/>
            <person name="Labutti K."/>
            <person name="Lindquist E."/>
            <person name="Lipzen A."/>
            <person name="Khouja H.-R."/>
            <person name="Murat C."/>
            <person name="Ohm R."/>
            <person name="Olson A."/>
            <person name="Spatafora J."/>
            <person name="Veneault-Fourrey C."/>
            <person name="Henrissat B."/>
            <person name="Grigoriev I."/>
            <person name="Martin F."/>
            <person name="Perotto S."/>
        </authorList>
    </citation>
    <scope>NUCLEOTIDE SEQUENCE [LARGE SCALE GENOMIC DNA]</scope>
    <source>
        <strain evidence="16 17">F</strain>
    </source>
</reference>
<keyword evidence="7" id="KW-0256">Endoplasmic reticulum</keyword>
<keyword evidence="8" id="KW-0325">Glycoprotein</keyword>
<evidence type="ECO:0000259" key="11">
    <source>
        <dbReference type="Pfam" id="PF18400"/>
    </source>
</evidence>
<comment type="cofactor">
    <cofactor evidence="1">
        <name>Ca(2+)</name>
        <dbReference type="ChEBI" id="CHEBI:29108"/>
    </cofactor>
</comment>
<feature type="domain" description="Glucosyltransferase 24 catalytic" evidence="15">
    <location>
        <begin position="1188"/>
        <end position="1454"/>
    </location>
</feature>
<dbReference type="Pfam" id="PF18403">
    <property type="entry name" value="Thioredoxin_15"/>
    <property type="match status" value="1"/>
</dbReference>
<evidence type="ECO:0000313" key="17">
    <source>
        <dbReference type="Proteomes" id="UP000235786"/>
    </source>
</evidence>
<keyword evidence="17" id="KW-1185">Reference proteome</keyword>
<dbReference type="OrthoDB" id="27683at2759"/>
<keyword evidence="5 16" id="KW-0808">Transferase</keyword>
<comment type="pathway">
    <text evidence="3">Protein modification; protein glycosylation.</text>
</comment>
<feature type="domain" description="UGGT thioredoxin-like" evidence="12">
    <location>
        <begin position="274"/>
        <end position="405"/>
    </location>
</feature>
<feature type="domain" description="UDP-glucose:glycoprotein glucosyltransferase thioredoxin-like" evidence="14">
    <location>
        <begin position="667"/>
        <end position="872"/>
    </location>
</feature>
<dbReference type="GO" id="GO:0005788">
    <property type="term" value="C:endoplasmic reticulum lumen"/>
    <property type="evidence" value="ECO:0007669"/>
    <property type="project" value="UniProtKB-SubCell"/>
</dbReference>
<feature type="compositionally biased region" description="Basic and acidic residues" evidence="9">
    <location>
        <begin position="1491"/>
        <end position="1500"/>
    </location>
</feature>
<evidence type="ECO:0000256" key="1">
    <source>
        <dbReference type="ARBA" id="ARBA00001913"/>
    </source>
</evidence>
<dbReference type="Pfam" id="PF18401">
    <property type="entry name" value="Thioredoxin_13"/>
    <property type="match status" value="1"/>
</dbReference>
<evidence type="ECO:0000256" key="4">
    <source>
        <dbReference type="ARBA" id="ARBA00006351"/>
    </source>
</evidence>
<comment type="similarity">
    <text evidence="4">Belongs to the glycosyltransferase 8 family.</text>
</comment>
<evidence type="ECO:0000256" key="3">
    <source>
        <dbReference type="ARBA" id="ARBA00004922"/>
    </source>
</evidence>
<dbReference type="InterPro" id="IPR040497">
    <property type="entry name" value="Glyco_transf_24"/>
</dbReference>
<dbReference type="FunFam" id="3.90.550.10:FF:000065">
    <property type="entry name" value="UDP-glucose:glycoprotein glucosyltransferase, putative"/>
    <property type="match status" value="1"/>
</dbReference>
<comment type="subcellular location">
    <subcellularLocation>
        <location evidence="2">Endoplasmic reticulum lumen</location>
    </subcellularLocation>
</comment>
<feature type="chain" id="PRO_5014468633" evidence="10">
    <location>
        <begin position="26"/>
        <end position="1500"/>
    </location>
</feature>
<dbReference type="PANTHER" id="PTHR11226">
    <property type="entry name" value="UDP-GLUCOSE GLYCOPROTEIN:GLUCOSYLTRANSFERASE"/>
    <property type="match status" value="1"/>
</dbReference>
<dbReference type="Gene3D" id="3.90.550.10">
    <property type="entry name" value="Spore Coat Polysaccharide Biosynthesis Protein SpsA, Chain A"/>
    <property type="match status" value="1"/>
</dbReference>
<name>A0A2J6RVW7_HYAVF</name>
<evidence type="ECO:0000256" key="9">
    <source>
        <dbReference type="SAM" id="MobiDB-lite"/>
    </source>
</evidence>
<evidence type="ECO:0000259" key="15">
    <source>
        <dbReference type="Pfam" id="PF18404"/>
    </source>
</evidence>
<dbReference type="GO" id="GO:0051082">
    <property type="term" value="F:unfolded protein binding"/>
    <property type="evidence" value="ECO:0007669"/>
    <property type="project" value="TreeGrafter"/>
</dbReference>
<sequence length="1500" mass="167829">MGVLRLPWGLTGALLASTYLHSLCASASPSINVGLKASFSSAPYLLELLETAADENATSYFPLLDRIADGYFSKASTDQELYDQFIQVLKDDGHMADAETLSTYKFALSMHSLAPRIEAHYQYYHTAVEPSLKGEQDTSCPVWVLFDGKQYCSPTLDKAHGEVNGDSQMQELQFDRILGNQSAPASILYADITSPSFGKFHQTLVKTAREGKSSYRVRHRKSLTAQSKPLIIPGYGVELALKRTDYIVIDDREDDDSKSITATPEKEVTFEDEEFADLKPLSSSELFGLGLKASSFIMQSENPLDTLVKLSQDFPKYSSALASNNASAEFIAEHNYNRAQLVPGGYNIWWMNGVQLIERQIEALEMLNMLRKERKLINGVTDLGLSGQEAIQLLSHNEVSTAKAESDAPRFDWRDEIEGGNVIIWMNDIEKDKRYADWPKTLQAMLQRTFPGQLPSVRRDCFQLVIPVDFTEAEDVLLVADTLLNFVKRKIAIHIGLVPITKTKESLEQARVVYHLINTYGLQAALVYLETSYSSKTVTGPSKSAFETAVKGRTLRPDKAATPMDEMLRSEDYQSQIEASRQWMRRLAADSKIPPVFADGVAIPRDENWLQSMSNRVTTDLQSIQQGIFTNAFEVDAWLPSYFLFQASTKRNPIISPEDEKALKIFDVNKLVSENQALLETLPRIEADASANKTLWAHMILVANLESEAGANLLATAAVFREANPSVELIIVHNPVSSAIDSGLSNDLFTHMENVSNKPFGNINDLTAILIGEKAAESASIQQEASQYWHRADSLIKTLVLRPGENAVLLNGRLAGPIPASVPEFDLSDFDALLSYERSKRILPAYAAMDALGLSEKIASPLAAAKISSIVAKSTISDTPDGIFEQASTLRMSQFDVWNSSHTVIETGDITTATIQFTLLLDPASQQGQRWVPIVKVLSELDGVYMKLFLNPKERLQELPVKRFYRYVLDSKPTFNEAGALLPLGASFTGVPQEALLTVGMDIPPAWLVAPKVSVHDLDNIKLSSIKTNVEALYELENILIEGHSREVPGGSAPRGAQLVLGTERDPHTADTIIMANLGYFQFKANPGFYKIDLQEGRSAEIFTIESIGSQGWSPVPGDESTEVVLMSFQGTTLYPRLSRKLGMELEDVLEAKTDSPMDFMSQGLKFAQGILGKGKAEVAAKQEQAEINIFSVASGHLYERMLNIMMVSVMKHTKHTVKFWFIEQFLSPSFKDFIPYMAAEYGFQYEMVTYKWPHWLRAQTEKQREIWGYKILFLDVLFPLSLDKVIFVDADQIVRTDMIELVNHDLKGAPYGFTPMCDSRTEMEGFRFWKQGYWEKFLRGLPYHISALYVVDLHRFRQIAAGDRLRQQYHQLSADPQSLSNLDQDLPNHMQSVLPIHSLPQEWLWCETWCSDEALADAKTIDLCNNPLTKEPKLDRARRQVPEWTVYDDEIAAVGRRRKGLPANGNGEKNMKSRTLEDIVSTAATSEVPSETKTKKDEL</sequence>
<dbReference type="InterPro" id="IPR040525">
    <property type="entry name" value="UGGT_TRXL_4"/>
</dbReference>
<evidence type="ECO:0000256" key="6">
    <source>
        <dbReference type="ARBA" id="ARBA00022729"/>
    </source>
</evidence>
<evidence type="ECO:0000259" key="14">
    <source>
        <dbReference type="Pfam" id="PF18403"/>
    </source>
</evidence>
<evidence type="ECO:0000313" key="16">
    <source>
        <dbReference type="EMBL" id="PMD42660.1"/>
    </source>
</evidence>
<dbReference type="CDD" id="cd06432">
    <property type="entry name" value="GT8_HUGT1_C_like"/>
    <property type="match status" value="1"/>
</dbReference>
<dbReference type="InterPro" id="IPR040694">
    <property type="entry name" value="UGGT_TRXL_2"/>
</dbReference>
<protein>
    <submittedName>
        <fullName evidence="16">Glycosyltransferase family 24 protein</fullName>
    </submittedName>
</protein>
<evidence type="ECO:0000256" key="5">
    <source>
        <dbReference type="ARBA" id="ARBA00022679"/>
    </source>
</evidence>
<evidence type="ECO:0000259" key="12">
    <source>
        <dbReference type="Pfam" id="PF18401"/>
    </source>
</evidence>
<dbReference type="InterPro" id="IPR009448">
    <property type="entry name" value="UDP-g_GGtrans"/>
</dbReference>
<evidence type="ECO:0000259" key="13">
    <source>
        <dbReference type="Pfam" id="PF18402"/>
    </source>
</evidence>
<evidence type="ECO:0000256" key="2">
    <source>
        <dbReference type="ARBA" id="ARBA00004319"/>
    </source>
</evidence>
<evidence type="ECO:0000256" key="7">
    <source>
        <dbReference type="ARBA" id="ARBA00022824"/>
    </source>
</evidence>
<feature type="domain" description="UGGT thioredoxin-like" evidence="13">
    <location>
        <begin position="411"/>
        <end position="655"/>
    </location>
</feature>
<dbReference type="STRING" id="1149755.A0A2J6RVW7"/>
<dbReference type="Pfam" id="PF18400">
    <property type="entry name" value="Thioredoxin_12"/>
    <property type="match status" value="1"/>
</dbReference>
<dbReference type="EMBL" id="KZ613943">
    <property type="protein sequence ID" value="PMD42660.1"/>
    <property type="molecule type" value="Genomic_DNA"/>
</dbReference>
<dbReference type="InterPro" id="IPR040692">
    <property type="entry name" value="UGGT_TRXL_3"/>
</dbReference>
<dbReference type="PANTHER" id="PTHR11226:SF0">
    <property type="entry name" value="UDP-GLUCOSE:GLYCOPROTEIN GLUCOSYLTRANSFERASE"/>
    <property type="match status" value="1"/>
</dbReference>
<dbReference type="InterPro" id="IPR040693">
    <property type="entry name" value="UGGT_TRXL_1"/>
</dbReference>
<dbReference type="GO" id="GO:0003980">
    <property type="term" value="F:UDP-glucose:glycoprotein glucosyltransferase activity"/>
    <property type="evidence" value="ECO:0007669"/>
    <property type="project" value="InterPro"/>
</dbReference>
<dbReference type="Pfam" id="PF06427">
    <property type="entry name" value="UDP-g_GGTase"/>
    <property type="match status" value="1"/>
</dbReference>
<evidence type="ECO:0000256" key="8">
    <source>
        <dbReference type="ARBA" id="ARBA00023180"/>
    </source>
</evidence>
<evidence type="ECO:0000256" key="10">
    <source>
        <dbReference type="SAM" id="SignalP"/>
    </source>
</evidence>
<dbReference type="Proteomes" id="UP000235786">
    <property type="component" value="Unassembled WGS sequence"/>
</dbReference>
<feature type="signal peptide" evidence="10">
    <location>
        <begin position="1"/>
        <end position="25"/>
    </location>
</feature>
<dbReference type="InterPro" id="IPR029044">
    <property type="entry name" value="Nucleotide-diphossugar_trans"/>
</dbReference>
<feature type="domain" description="UGGT thioredoxin-like" evidence="11">
    <location>
        <begin position="42"/>
        <end position="227"/>
    </location>
</feature>
<dbReference type="Pfam" id="PF18404">
    <property type="entry name" value="Glyco_transf_24"/>
    <property type="match status" value="1"/>
</dbReference>
<proteinExistence type="inferred from homology"/>
<dbReference type="Pfam" id="PF18402">
    <property type="entry name" value="Thioredoxin_14"/>
    <property type="match status" value="1"/>
</dbReference>
<gene>
    <name evidence="16" type="ORF">L207DRAFT_424629</name>
</gene>
<dbReference type="GO" id="GO:0036503">
    <property type="term" value="P:ERAD pathway"/>
    <property type="evidence" value="ECO:0007669"/>
    <property type="project" value="TreeGrafter"/>
</dbReference>
<feature type="region of interest" description="Disordered" evidence="9">
    <location>
        <begin position="1458"/>
        <end position="1500"/>
    </location>
</feature>
<dbReference type="UniPathway" id="UPA00378"/>
<accession>A0A2J6RVW7</accession>
<dbReference type="SUPFAM" id="SSF53448">
    <property type="entry name" value="Nucleotide-diphospho-sugar transferases"/>
    <property type="match status" value="1"/>
</dbReference>
<keyword evidence="6 10" id="KW-0732">Signal</keyword>
<organism evidence="16 17">
    <name type="scientific">Hyaloscypha variabilis (strain UAMH 11265 / GT02V1 / F)</name>
    <name type="common">Meliniomyces variabilis</name>
    <dbReference type="NCBI Taxonomy" id="1149755"/>
    <lineage>
        <taxon>Eukaryota</taxon>
        <taxon>Fungi</taxon>
        <taxon>Dikarya</taxon>
        <taxon>Ascomycota</taxon>
        <taxon>Pezizomycotina</taxon>
        <taxon>Leotiomycetes</taxon>
        <taxon>Helotiales</taxon>
        <taxon>Hyaloscyphaceae</taxon>
        <taxon>Hyaloscypha</taxon>
        <taxon>Hyaloscypha variabilis</taxon>
    </lineage>
</organism>
<dbReference type="GO" id="GO:0018279">
    <property type="term" value="P:protein N-linked glycosylation via asparagine"/>
    <property type="evidence" value="ECO:0007669"/>
    <property type="project" value="TreeGrafter"/>
</dbReference>